<dbReference type="SUPFAM" id="SSF48371">
    <property type="entry name" value="ARM repeat"/>
    <property type="match status" value="1"/>
</dbReference>
<evidence type="ECO:0000313" key="11">
    <source>
        <dbReference type="Proteomes" id="UP000246121"/>
    </source>
</evidence>
<dbReference type="PRINTS" id="PR00380">
    <property type="entry name" value="KINESINHEAVY"/>
</dbReference>
<feature type="region of interest" description="Disordered" evidence="8">
    <location>
        <begin position="1207"/>
        <end position="1286"/>
    </location>
</feature>
<dbReference type="Pfam" id="PF00225">
    <property type="entry name" value="Kinesin"/>
    <property type="match status" value="1"/>
</dbReference>
<dbReference type="CDD" id="cd00106">
    <property type="entry name" value="KISc"/>
    <property type="match status" value="1"/>
</dbReference>
<dbReference type="InterPro" id="IPR027640">
    <property type="entry name" value="Kinesin-like_fam"/>
</dbReference>
<dbReference type="GO" id="GO:0003777">
    <property type="term" value="F:microtubule motor activity"/>
    <property type="evidence" value="ECO:0007669"/>
    <property type="project" value="InterPro"/>
</dbReference>
<dbReference type="VEuPathDB" id="TriTrypDB:TCSYLVIO_008919"/>
<keyword evidence="4 7" id="KW-0175">Coiled coil</keyword>
<keyword evidence="2 6" id="KW-0547">Nucleotide-binding</keyword>
<feature type="domain" description="Kinesin motor" evidence="9">
    <location>
        <begin position="8"/>
        <end position="338"/>
    </location>
</feature>
<dbReference type="VEuPathDB" id="TriTrypDB:ECC02_001481"/>
<organism evidence="10 11">
    <name type="scientific">Trypanosoma cruzi</name>
    <dbReference type="NCBI Taxonomy" id="5693"/>
    <lineage>
        <taxon>Eukaryota</taxon>
        <taxon>Discoba</taxon>
        <taxon>Euglenozoa</taxon>
        <taxon>Kinetoplastea</taxon>
        <taxon>Metakinetoplastina</taxon>
        <taxon>Trypanosomatida</taxon>
        <taxon>Trypanosomatidae</taxon>
        <taxon>Trypanosoma</taxon>
        <taxon>Schizotrypanum</taxon>
    </lineage>
</organism>
<dbReference type="SMART" id="SM00129">
    <property type="entry name" value="KISc"/>
    <property type="match status" value="1"/>
</dbReference>
<evidence type="ECO:0000256" key="6">
    <source>
        <dbReference type="PROSITE-ProRule" id="PRU00283"/>
    </source>
</evidence>
<comment type="similarity">
    <text evidence="1">Belongs to the TRAFAC class myosin-kinesin ATPase superfamily. Kinesin family. Ungrouped subfamily.</text>
</comment>
<evidence type="ECO:0000256" key="2">
    <source>
        <dbReference type="ARBA" id="ARBA00022741"/>
    </source>
</evidence>
<dbReference type="FunFam" id="3.40.850.10:FF:000123">
    <property type="entry name" value="Putative kinesin"/>
    <property type="match status" value="1"/>
</dbReference>
<evidence type="ECO:0000313" key="10">
    <source>
        <dbReference type="EMBL" id="PWU94694.1"/>
    </source>
</evidence>
<dbReference type="FunFam" id="2.60.120.380:FF:000017">
    <property type="entry name" value="Putative kinesin"/>
    <property type="match status" value="1"/>
</dbReference>
<name>A0A2V2VEV4_TRYCR</name>
<evidence type="ECO:0000256" key="8">
    <source>
        <dbReference type="SAM" id="MobiDB-lite"/>
    </source>
</evidence>
<dbReference type="VEuPathDB" id="TriTrypDB:C4B63_25g213"/>
<dbReference type="VEuPathDB" id="TriTrypDB:TcYC6_0048870"/>
<dbReference type="VEuPathDB" id="TriTrypDB:TCDM_05124"/>
<dbReference type="VEuPathDB" id="TriTrypDB:BCY84_16821"/>
<dbReference type="InterPro" id="IPR011989">
    <property type="entry name" value="ARM-like"/>
</dbReference>
<evidence type="ECO:0000256" key="5">
    <source>
        <dbReference type="ARBA" id="ARBA00023175"/>
    </source>
</evidence>
<accession>A0A2V2VEV4</accession>
<evidence type="ECO:0000259" key="9">
    <source>
        <dbReference type="PROSITE" id="PS50067"/>
    </source>
</evidence>
<evidence type="ECO:0000256" key="1">
    <source>
        <dbReference type="ARBA" id="ARBA00010103"/>
    </source>
</evidence>
<dbReference type="GO" id="GO:0005524">
    <property type="term" value="F:ATP binding"/>
    <property type="evidence" value="ECO:0007669"/>
    <property type="project" value="UniProtKB-UniRule"/>
</dbReference>
<dbReference type="Gene3D" id="2.60.120.380">
    <property type="match status" value="2"/>
</dbReference>
<dbReference type="VEuPathDB" id="TriTrypDB:C3747_23g303"/>
<dbReference type="InterPro" id="IPR022683">
    <property type="entry name" value="Calpain_III"/>
</dbReference>
<dbReference type="InterPro" id="IPR036961">
    <property type="entry name" value="Kinesin_motor_dom_sf"/>
</dbReference>
<dbReference type="VEuPathDB" id="TriTrypDB:TcCLB.511307.10"/>
<dbReference type="Pfam" id="PF01067">
    <property type="entry name" value="Calpain_III"/>
    <property type="match status" value="1"/>
</dbReference>
<protein>
    <submittedName>
        <fullName evidence="10">Putative kinesin</fullName>
    </submittedName>
</protein>
<keyword evidence="3 6" id="KW-0067">ATP-binding</keyword>
<dbReference type="VEuPathDB" id="TriTrypDB:TcBrA4_0134720"/>
<dbReference type="InterPro" id="IPR036213">
    <property type="entry name" value="Calpain_III_sf"/>
</dbReference>
<dbReference type="Gene3D" id="1.25.10.10">
    <property type="entry name" value="Leucine-rich Repeat Variant"/>
    <property type="match status" value="1"/>
</dbReference>
<dbReference type="SMART" id="SM00185">
    <property type="entry name" value="ARM"/>
    <property type="match status" value="4"/>
</dbReference>
<dbReference type="VEuPathDB" id="TriTrypDB:TcG_03383"/>
<reference evidence="10 11" key="1">
    <citation type="journal article" date="2018" name="Microb. Genom.">
        <title>Expanding an expanded genome: long-read sequencing of Trypanosoma cruzi.</title>
        <authorList>
            <person name="Berna L."/>
            <person name="Rodriguez M."/>
            <person name="Chiribao M.L."/>
            <person name="Parodi-Talice A."/>
            <person name="Pita S."/>
            <person name="Rijo G."/>
            <person name="Alvarez-Valin F."/>
            <person name="Robello C."/>
        </authorList>
    </citation>
    <scope>NUCLEOTIDE SEQUENCE [LARGE SCALE GENOMIC DNA]</scope>
    <source>
        <strain evidence="10 11">Dm28c</strain>
    </source>
</reference>
<evidence type="ECO:0000256" key="7">
    <source>
        <dbReference type="SAM" id="Coils"/>
    </source>
</evidence>
<dbReference type="GO" id="GO:0007018">
    <property type="term" value="P:microtubule-based movement"/>
    <property type="evidence" value="ECO:0007669"/>
    <property type="project" value="InterPro"/>
</dbReference>
<dbReference type="InterPro" id="IPR022682">
    <property type="entry name" value="Calpain_domain_III"/>
</dbReference>
<dbReference type="Gene3D" id="3.40.850.10">
    <property type="entry name" value="Kinesin motor domain"/>
    <property type="match status" value="1"/>
</dbReference>
<dbReference type="InterPro" id="IPR019821">
    <property type="entry name" value="Kinesin_motor_CS"/>
</dbReference>
<dbReference type="SUPFAM" id="SSF49758">
    <property type="entry name" value="Calpain large subunit, middle domain (domain III)"/>
    <property type="match status" value="2"/>
</dbReference>
<dbReference type="InterPro" id="IPR000225">
    <property type="entry name" value="Armadillo"/>
</dbReference>
<evidence type="ECO:0000256" key="4">
    <source>
        <dbReference type="ARBA" id="ARBA00023054"/>
    </source>
</evidence>
<feature type="coiled-coil region" evidence="7">
    <location>
        <begin position="352"/>
        <end position="379"/>
    </location>
</feature>
<proteinExistence type="inferred from homology"/>
<keyword evidence="5 6" id="KW-0505">Motor protein</keyword>
<gene>
    <name evidence="10" type="ORF">C4B63_25g213</name>
</gene>
<dbReference type="InterPro" id="IPR027417">
    <property type="entry name" value="P-loop_NTPase"/>
</dbReference>
<dbReference type="Proteomes" id="UP000246121">
    <property type="component" value="Unassembled WGS sequence"/>
</dbReference>
<dbReference type="VEuPathDB" id="TriTrypDB:Tc_MARK_7614"/>
<sequence length="1339" mass="150201">MSKAAVSRPRVYVRIRPLNDREKKEGNGDLICHGDPRMPDTLFIKGEDGGAELQTRFDYVFDRDAAQSDVFDIIGSEVLNTLFSGYNASVFAYGQTGSGKTYTMEGNRSKKEGLGLTPRLISALFERFKANKDITDSVCEVSLVQIYQEKIQDLLAGQKHLEIHMDRTGQYIARDATWARVKSLEESMKLYTKASEMRATSATEMNLVSSRSHMIMMVKLQWDEPSLPGSHAQLNLIDLAGSERLTQSGAKGDSMWEAIHINKSLSALGTVVSKLVEQAKHKGRRIHVPYKDSKLTYLLQSSLGGSNLIHFILAVSCSALWSGETKSTIEFGKRALQLVLRPVRNAIDYTRLAEMEEMIERMRSHIASLEEELRNKRSNEAAEFLKLKQIPQQGDEKNDRFAERRHQSRQKKKLKVQTELARIMANLPETFDDLTSHCVLFPESKASFRELGGLQRLVYFVDRSASTFYRSNAAQTIASVLDDAGREMFQDIGGLDALTRLLQVKEERCKEAACVALEAACRGCLKNKMKLTPVVYTELVELIYNYSNQQVQEAACTAVAAIVDLYPDARRSFERLEVVPKLLETIRNAPEEVVNLTKAATNCVGRLAHGDSEMQQIIASFGGIDLLIDVLFSPAGTRDHQVPILASYALVNLCCSNKHNLDIARDNLRYGEVKFRLLEGLARAFGINAAREGYGRATAQETESPFPYYGVTIMDKWSATSSGGRPIFSTFMDNPQFYLYVTETTDIAFMIQDVLYESRMLKKKKNNTVYMGLALFEGDPELSKAGLKQLDFHGRMVEIGKYTSNCENVLHCTLQPSETPYVVVPFTSQRGRQTEFALSAFGDKPIQLTAVPEQVGWVRTVLEGFWTELTGRGGSGFDWRCNSQIRLQPKENCRVVFVLSYLSVDRQRAQSREEEGEEQNMRPRLHGRLFTTFAPEKRYLKALVPLPQKSTFAASNNFASNSYITTSANLKAGESYVYIPFTETPYEDQWRLSVYCDTDDVTIAPIEGNKAEWYCTSSAGTWAGKPISVQVETKGKMVAVASSPGVFLRIRLLNTKGKKLEGIDAYWNSEASVEYKSQGVVTVQVEGMMRTDKGQEAAREMKFDVFVFTENKCTVQHVDFAAVPSTLPHPTKSTPADLLKYPVEVVDADVPFDTIDQSDDEEEEHNDVMNAEENEKELQRVIALRNEENARLMNRIVEQQREIVQLRQVHNGIPPSNSVSKNTTNGKRKRKSGSVTPLEPLTNMRKQTLKKSDGGAGAKGDAEETAAGLEAWSNPESSDKVSGSPAKSLQEAVEYSLLTLNSIERHTRAPTEAEWADMQEDLRELQRRLFFALEKIPLT</sequence>
<dbReference type="EMBL" id="PRFA01000025">
    <property type="protein sequence ID" value="PWU94694.1"/>
    <property type="molecule type" value="Genomic_DNA"/>
</dbReference>
<dbReference type="GO" id="GO:0008017">
    <property type="term" value="F:microtubule binding"/>
    <property type="evidence" value="ECO:0007669"/>
    <property type="project" value="InterPro"/>
</dbReference>
<dbReference type="PANTHER" id="PTHR47968:SF75">
    <property type="entry name" value="CENTROMERE-ASSOCIATED PROTEIN E"/>
    <property type="match status" value="1"/>
</dbReference>
<comment type="caution">
    <text evidence="10">The sequence shown here is derived from an EMBL/GenBank/DDBJ whole genome shotgun (WGS) entry which is preliminary data.</text>
</comment>
<dbReference type="PROSITE" id="PS50067">
    <property type="entry name" value="KINESIN_MOTOR_2"/>
    <property type="match status" value="1"/>
</dbReference>
<dbReference type="VEuPathDB" id="TriTrypDB:TcCLB.507087.40"/>
<evidence type="ECO:0000256" key="3">
    <source>
        <dbReference type="ARBA" id="ARBA00022840"/>
    </source>
</evidence>
<feature type="binding site" evidence="6">
    <location>
        <begin position="94"/>
        <end position="101"/>
    </location>
    <ligand>
        <name>ATP</name>
        <dbReference type="ChEBI" id="CHEBI:30616"/>
    </ligand>
</feature>
<dbReference type="SUPFAM" id="SSF52540">
    <property type="entry name" value="P-loop containing nucleoside triphosphate hydrolases"/>
    <property type="match status" value="1"/>
</dbReference>
<dbReference type="InterPro" id="IPR001752">
    <property type="entry name" value="Kinesin_motor_dom"/>
</dbReference>
<feature type="compositionally biased region" description="Polar residues" evidence="8">
    <location>
        <begin position="1214"/>
        <end position="1225"/>
    </location>
</feature>
<dbReference type="SMART" id="SM00720">
    <property type="entry name" value="calpain_III"/>
    <property type="match status" value="1"/>
</dbReference>
<dbReference type="VEuPathDB" id="TriTrypDB:TcCL_NonESM03061"/>
<dbReference type="InterPro" id="IPR016024">
    <property type="entry name" value="ARM-type_fold"/>
</dbReference>
<dbReference type="PANTHER" id="PTHR47968">
    <property type="entry name" value="CENTROMERE PROTEIN E"/>
    <property type="match status" value="1"/>
</dbReference>
<dbReference type="PROSITE" id="PS00411">
    <property type="entry name" value="KINESIN_MOTOR_1"/>
    <property type="match status" value="1"/>
</dbReference>